<dbReference type="Pfam" id="PF01734">
    <property type="entry name" value="Patatin"/>
    <property type="match status" value="1"/>
</dbReference>
<organism evidence="5 6">
    <name type="scientific">Flavobacterium fontis</name>
    <dbReference type="NCBI Taxonomy" id="1124188"/>
    <lineage>
        <taxon>Bacteria</taxon>
        <taxon>Pseudomonadati</taxon>
        <taxon>Bacteroidota</taxon>
        <taxon>Flavobacteriia</taxon>
        <taxon>Flavobacteriales</taxon>
        <taxon>Flavobacteriaceae</taxon>
        <taxon>Flavobacterium</taxon>
    </lineage>
</organism>
<feature type="active site" description="Proton acceptor" evidence="3">
    <location>
        <position position="213"/>
    </location>
</feature>
<reference evidence="5 6" key="1">
    <citation type="submission" date="2016-11" db="EMBL/GenBank/DDBJ databases">
        <authorList>
            <person name="Jaros S."/>
            <person name="Januszkiewicz K."/>
            <person name="Wedrychowicz H."/>
        </authorList>
    </citation>
    <scope>NUCLEOTIDE SEQUENCE [LARGE SCALE GENOMIC DNA]</scope>
    <source>
        <strain evidence="5 6">DSM 25660</strain>
    </source>
</reference>
<dbReference type="PROSITE" id="PS51635">
    <property type="entry name" value="PNPLA"/>
    <property type="match status" value="1"/>
</dbReference>
<dbReference type="AlphaFoldDB" id="A0A1M4W5F4"/>
<keyword evidence="2 3" id="KW-0443">Lipid metabolism</keyword>
<evidence type="ECO:0000259" key="4">
    <source>
        <dbReference type="PROSITE" id="PS51635"/>
    </source>
</evidence>
<dbReference type="GO" id="GO:0047372">
    <property type="term" value="F:monoacylglycerol lipase activity"/>
    <property type="evidence" value="ECO:0007669"/>
    <property type="project" value="TreeGrafter"/>
</dbReference>
<evidence type="ECO:0000313" key="6">
    <source>
        <dbReference type="Proteomes" id="UP000184147"/>
    </source>
</evidence>
<keyword evidence="3" id="KW-0442">Lipid degradation</keyword>
<dbReference type="GO" id="GO:0004620">
    <property type="term" value="F:phospholipase activity"/>
    <property type="evidence" value="ECO:0007669"/>
    <property type="project" value="TreeGrafter"/>
</dbReference>
<dbReference type="Gene3D" id="3.40.1090.10">
    <property type="entry name" value="Cytosolic phospholipase A2 catalytic domain"/>
    <property type="match status" value="1"/>
</dbReference>
<comment type="similarity">
    <text evidence="1">Belongs to the patatin family.</text>
</comment>
<evidence type="ECO:0000313" key="5">
    <source>
        <dbReference type="EMBL" id="SHE76446.1"/>
    </source>
</evidence>
<sequence length="365" mass="41042">MIPKKSEKIIRNLFKKHPIIMTRKITLLSLDGGGIRGIISCIILKYIEEQLQQHDQPEAKLGDYFDLIAGTSTGGLITALLLCPDEHQKAKFSVTEALQLYTEKGASIFDVSFWDKLLNPFGLFKEKIDDTPLEQELARVFGSLELRHLIKPCLITAYDISARKATFFTSHNAQNPIRNFRVTDVCRATAAAPSYFEPAQVVSLSGEQFTLIDGGVYANNPALCAYAEARKIPFSKVLNHPDKPDYPTANDMIVVSVGTGTVLKSYAFDDFKNAGKVEWITPLIDILLSSNVETVNYQMQKMYESLGNENTQHYFRLMPELLKASSEMDDTSPENIQNLIQDGLTFVRKNQAQLDRIVQKLLDNR</sequence>
<name>A0A1M4W5F4_9FLAO</name>
<keyword evidence="3 5" id="KW-0378">Hydrolase</keyword>
<proteinExistence type="inferred from homology"/>
<feature type="short sequence motif" description="DGA/G" evidence="3">
    <location>
        <begin position="213"/>
        <end position="215"/>
    </location>
</feature>
<dbReference type="SUPFAM" id="SSF52151">
    <property type="entry name" value="FabD/lysophospholipase-like"/>
    <property type="match status" value="1"/>
</dbReference>
<dbReference type="GO" id="GO:0016042">
    <property type="term" value="P:lipid catabolic process"/>
    <property type="evidence" value="ECO:0007669"/>
    <property type="project" value="UniProtKB-UniRule"/>
</dbReference>
<dbReference type="PANTHER" id="PTHR32176:SF92">
    <property type="entry name" value="XYLOSE ISOMERASE"/>
    <property type="match status" value="1"/>
</dbReference>
<keyword evidence="6" id="KW-1185">Reference proteome</keyword>
<dbReference type="PANTHER" id="PTHR32176">
    <property type="entry name" value="XYLOSE ISOMERASE"/>
    <property type="match status" value="1"/>
</dbReference>
<evidence type="ECO:0000256" key="3">
    <source>
        <dbReference type="PROSITE-ProRule" id="PRU01161"/>
    </source>
</evidence>
<feature type="short sequence motif" description="GXGXXG" evidence="3">
    <location>
        <begin position="32"/>
        <end position="37"/>
    </location>
</feature>
<evidence type="ECO:0000256" key="1">
    <source>
        <dbReference type="ARBA" id="ARBA00010240"/>
    </source>
</evidence>
<dbReference type="InterPro" id="IPR016035">
    <property type="entry name" value="Acyl_Trfase/lysoPLipase"/>
</dbReference>
<dbReference type="EMBL" id="FQVQ01000001">
    <property type="protein sequence ID" value="SHE76446.1"/>
    <property type="molecule type" value="Genomic_DNA"/>
</dbReference>
<dbReference type="STRING" id="1124188.SAMN05444377_101178"/>
<protein>
    <submittedName>
        <fullName evidence="5">Patatin-like phospholipase/acyl hydrolase</fullName>
    </submittedName>
</protein>
<feature type="active site" description="Nucleophile" evidence="3">
    <location>
        <position position="72"/>
    </location>
</feature>
<gene>
    <name evidence="5" type="ORF">SAMN05444377_101178</name>
</gene>
<feature type="domain" description="PNPLA" evidence="4">
    <location>
        <begin position="28"/>
        <end position="226"/>
    </location>
</feature>
<evidence type="ECO:0000256" key="2">
    <source>
        <dbReference type="ARBA" id="ARBA00023098"/>
    </source>
</evidence>
<dbReference type="InterPro" id="IPR002641">
    <property type="entry name" value="PNPLA_dom"/>
</dbReference>
<accession>A0A1M4W5F4</accession>
<feature type="short sequence motif" description="GXSXG" evidence="3">
    <location>
        <begin position="70"/>
        <end position="74"/>
    </location>
</feature>
<dbReference type="Proteomes" id="UP000184147">
    <property type="component" value="Unassembled WGS sequence"/>
</dbReference>